<dbReference type="PANTHER" id="PTHR45036:SF1">
    <property type="entry name" value="METHYLTRANSFERASE LIKE 7A"/>
    <property type="match status" value="1"/>
</dbReference>
<sequence length="282" mass="30761">MKGQTGFLDSYAGALMLSKPSGSRSVPRLRSSTRVSRRGALKTLTFGLACECCRNALPDVALASQDGSGIEFPGRKPFSNSWFAESMEYGMDSYENEMAERKAALFSGHVSQGDRILELGLGTGPNLKFYPAGVSVYGLEPNIAMHRYAESHKPKEIELEILTKSAESSGFEDAQFDVVVCTLLLCSVDDPVLVLKEAKRNLKAGGKLLFIEHVAAPRGTLLRLAQNVLNPVQRLFADNCHMNRATQESIKAVFENFSYEEFTLTSKGSELISPHIMGSAVA</sequence>
<dbReference type="GO" id="GO:0008757">
    <property type="term" value="F:S-adenosylmethionine-dependent methyltransferase activity"/>
    <property type="evidence" value="ECO:0007669"/>
    <property type="project" value="InterPro"/>
</dbReference>
<evidence type="ECO:0000259" key="1">
    <source>
        <dbReference type="Pfam" id="PF08241"/>
    </source>
</evidence>
<dbReference type="InterPro" id="IPR052356">
    <property type="entry name" value="Thiol_S-MT"/>
</dbReference>
<reference evidence="2" key="1">
    <citation type="submission" date="2021-01" db="EMBL/GenBank/DDBJ databases">
        <authorList>
            <person name="Corre E."/>
            <person name="Pelletier E."/>
            <person name="Niang G."/>
            <person name="Scheremetjew M."/>
            <person name="Finn R."/>
            <person name="Kale V."/>
            <person name="Holt S."/>
            <person name="Cochrane G."/>
            <person name="Meng A."/>
            <person name="Brown T."/>
            <person name="Cohen L."/>
        </authorList>
    </citation>
    <scope>NUCLEOTIDE SEQUENCE</scope>
    <source>
        <strain evidence="2">CCMP 769</strain>
    </source>
</reference>
<dbReference type="PANTHER" id="PTHR45036">
    <property type="entry name" value="METHYLTRANSFERASE LIKE 7B"/>
    <property type="match status" value="1"/>
</dbReference>
<name>A0A7S3EIC5_9RHOD</name>
<dbReference type="Pfam" id="PF08241">
    <property type="entry name" value="Methyltransf_11"/>
    <property type="match status" value="1"/>
</dbReference>
<accession>A0A7S3EIC5</accession>
<dbReference type="AlphaFoldDB" id="A0A7S3EIC5"/>
<dbReference type="InterPro" id="IPR029063">
    <property type="entry name" value="SAM-dependent_MTases_sf"/>
</dbReference>
<feature type="domain" description="Methyltransferase type 11" evidence="1">
    <location>
        <begin position="117"/>
        <end position="210"/>
    </location>
</feature>
<dbReference type="SUPFAM" id="SSF53335">
    <property type="entry name" value="S-adenosyl-L-methionine-dependent methyltransferases"/>
    <property type="match status" value="1"/>
</dbReference>
<dbReference type="EMBL" id="HBHW01031221">
    <property type="protein sequence ID" value="CAE0056076.1"/>
    <property type="molecule type" value="Transcribed_RNA"/>
</dbReference>
<dbReference type="CDD" id="cd02440">
    <property type="entry name" value="AdoMet_MTases"/>
    <property type="match status" value="1"/>
</dbReference>
<protein>
    <recommendedName>
        <fullName evidence="1">Methyltransferase type 11 domain-containing protein</fullName>
    </recommendedName>
</protein>
<organism evidence="2">
    <name type="scientific">Rhodosorus marinus</name>
    <dbReference type="NCBI Taxonomy" id="101924"/>
    <lineage>
        <taxon>Eukaryota</taxon>
        <taxon>Rhodophyta</taxon>
        <taxon>Stylonematophyceae</taxon>
        <taxon>Stylonematales</taxon>
        <taxon>Stylonemataceae</taxon>
        <taxon>Rhodosorus</taxon>
    </lineage>
</organism>
<proteinExistence type="predicted"/>
<dbReference type="InterPro" id="IPR013216">
    <property type="entry name" value="Methyltransf_11"/>
</dbReference>
<dbReference type="Gene3D" id="3.40.50.150">
    <property type="entry name" value="Vaccinia Virus protein VP39"/>
    <property type="match status" value="1"/>
</dbReference>
<gene>
    <name evidence="2" type="ORF">RMAR00112_LOCUS24118</name>
</gene>
<evidence type="ECO:0000313" key="2">
    <source>
        <dbReference type="EMBL" id="CAE0056076.1"/>
    </source>
</evidence>